<protein>
    <submittedName>
        <fullName evidence="2">DUF943 family protein</fullName>
    </submittedName>
</protein>
<gene>
    <name evidence="2" type="ORF">I6G64_18745</name>
</gene>
<name>A0A7T2SQ75_SERPL</name>
<keyword evidence="1" id="KW-1133">Transmembrane helix</keyword>
<feature type="transmembrane region" description="Helical" evidence="1">
    <location>
        <begin position="7"/>
        <end position="26"/>
    </location>
</feature>
<dbReference type="EMBL" id="CP065673">
    <property type="protein sequence ID" value="QPS19605.1"/>
    <property type="molecule type" value="Genomic_DNA"/>
</dbReference>
<dbReference type="Pfam" id="PF06092">
    <property type="entry name" value="DUF943"/>
    <property type="match status" value="1"/>
</dbReference>
<evidence type="ECO:0000313" key="2">
    <source>
        <dbReference type="EMBL" id="QPS19605.1"/>
    </source>
</evidence>
<keyword evidence="3" id="KW-1185">Reference proteome</keyword>
<evidence type="ECO:0000313" key="3">
    <source>
        <dbReference type="Proteomes" id="UP000594967"/>
    </source>
</evidence>
<dbReference type="Proteomes" id="UP000594967">
    <property type="component" value="Chromosome"/>
</dbReference>
<keyword evidence="1" id="KW-0812">Transmembrane</keyword>
<dbReference type="InterPro" id="IPR010351">
    <property type="entry name" value="DUF943"/>
</dbReference>
<accession>A0A7T2SQ75</accession>
<reference evidence="2 3" key="1">
    <citation type="submission" date="2020-12" db="EMBL/GenBank/DDBJ databases">
        <title>FDA dAtabase for Regulatory Grade micrObial Sequences (FDA-ARGOS): Supporting development and validation of Infectious Disease Dx tests.</title>
        <authorList>
            <person name="Sproer C."/>
            <person name="Gronow S."/>
            <person name="Severitt S."/>
            <person name="Schroder I."/>
            <person name="Tallon L."/>
            <person name="Sadzewicz L."/>
            <person name="Zhao X."/>
            <person name="Boylan J."/>
            <person name="Ott S."/>
            <person name="Bowen H."/>
            <person name="Vavikolanu K."/>
            <person name="Mehta A."/>
            <person name="Aluvathingal J."/>
            <person name="Nadendla S."/>
            <person name="Lowell S."/>
            <person name="Myers T."/>
            <person name="Yan Y."/>
            <person name="Sichtig H."/>
        </authorList>
    </citation>
    <scope>NUCLEOTIDE SEQUENCE [LARGE SCALE GENOMIC DNA]</scope>
    <source>
        <strain evidence="2 3">FDAARGOS_907</strain>
    </source>
</reference>
<keyword evidence="1" id="KW-0472">Membrane</keyword>
<proteinExistence type="predicted"/>
<evidence type="ECO:0000256" key="1">
    <source>
        <dbReference type="SAM" id="Phobius"/>
    </source>
</evidence>
<dbReference type="RefSeq" id="WP_073972011.1">
    <property type="nucleotide sequence ID" value="NZ_CAMITG010000004.1"/>
</dbReference>
<sequence length="152" mass="17350">MFRKYKFKIAVIATLIVIIWLAWVMVRPASIVRVDGASVYVENLPLTTEGKISWWNDNKAMLQNRYSIIKDKSHFTVAIMNFGGYVELPTGSNDGSVDDYHCFNDVKSNKKCIYNNISMIINGNINRKVFISLDGELYVQTPDNKIEPVNSH</sequence>
<organism evidence="2 3">
    <name type="scientific">Serratia plymuthica</name>
    <dbReference type="NCBI Taxonomy" id="82996"/>
    <lineage>
        <taxon>Bacteria</taxon>
        <taxon>Pseudomonadati</taxon>
        <taxon>Pseudomonadota</taxon>
        <taxon>Gammaproteobacteria</taxon>
        <taxon>Enterobacterales</taxon>
        <taxon>Yersiniaceae</taxon>
        <taxon>Serratia</taxon>
    </lineage>
</organism>